<evidence type="ECO:0000313" key="3">
    <source>
        <dbReference type="Proteomes" id="UP000095602"/>
    </source>
</evidence>
<dbReference type="Pfam" id="PF09979">
    <property type="entry name" value="DUF2213"/>
    <property type="match status" value="1"/>
</dbReference>
<feature type="region of interest" description="Disordered" evidence="1">
    <location>
        <begin position="407"/>
        <end position="449"/>
    </location>
</feature>
<dbReference type="InterPro" id="IPR016913">
    <property type="entry name" value="UCP029215"/>
</dbReference>
<name>A0A174KPK6_9FIRM</name>
<feature type="compositionally biased region" description="Basic and acidic residues" evidence="1">
    <location>
        <begin position="245"/>
        <end position="264"/>
    </location>
</feature>
<reference evidence="2 3" key="1">
    <citation type="submission" date="2015-09" db="EMBL/GenBank/DDBJ databases">
        <authorList>
            <consortium name="Pathogen Informatics"/>
        </authorList>
    </citation>
    <scope>NUCLEOTIDE SEQUENCE [LARGE SCALE GENOMIC DNA]</scope>
    <source>
        <strain evidence="2 3">2789STDY5834884</strain>
    </source>
</reference>
<feature type="compositionally biased region" description="Basic and acidic residues" evidence="1">
    <location>
        <begin position="407"/>
        <end position="429"/>
    </location>
</feature>
<feature type="compositionally biased region" description="Acidic residues" evidence="1">
    <location>
        <begin position="298"/>
        <end position="325"/>
    </location>
</feature>
<proteinExistence type="predicted"/>
<dbReference type="EMBL" id="CZAJ01000019">
    <property type="protein sequence ID" value="CUP14144.1"/>
    <property type="molecule type" value="Genomic_DNA"/>
</dbReference>
<sequence length="449" mass="49819">MKLKRIDSISMDQTYYTDEGYLVDHPIVTTCGIFEYKNDDGSTRRELRLPENVFDKKSLESYKGKPIIITHDAGEVDKENVRREQIGTIMSEGYRDGDSVRCEIIIHDTNALKSCGLKELSLGYSLDTDDTPGVYHGEKYDCIQKNIEINHLALVGEARAGETARLNIDGKDDDTQILKGGKVIMYKPNSKGRRADEGEELTPEEMEAAIALFKAQKAANQATGEGVDGENPEETPAANPEENGEPEKTPVEKVKENIDRRDAEGDGMSPEDIIAEQKADLDTLLQEIDKMQAQSDMNGDEGEDTGEKDETAPTDENTDSDDEGAGAECDPEKQKGVNMDSVDKIIQDRLDVCRMADRLNLDGVEGLSVREGRKRIIKAVNPKMNLDGKSDSYINAAYDIAKQSFHERKSTNDQRERIAADKVRKDAKEVSNSTSARKKMIANMTGGRK</sequence>
<feature type="region of interest" description="Disordered" evidence="1">
    <location>
        <begin position="293"/>
        <end position="340"/>
    </location>
</feature>
<organism evidence="2 3">
    <name type="scientific">Agathobacter rectalis</name>
    <dbReference type="NCBI Taxonomy" id="39491"/>
    <lineage>
        <taxon>Bacteria</taxon>
        <taxon>Bacillati</taxon>
        <taxon>Bacillota</taxon>
        <taxon>Clostridia</taxon>
        <taxon>Lachnospirales</taxon>
        <taxon>Lachnospiraceae</taxon>
        <taxon>Agathobacter</taxon>
    </lineage>
</organism>
<feature type="compositionally biased region" description="Basic and acidic residues" evidence="1">
    <location>
        <begin position="330"/>
        <end position="340"/>
    </location>
</feature>
<dbReference type="AlphaFoldDB" id="A0A174KPK6"/>
<evidence type="ECO:0000313" key="2">
    <source>
        <dbReference type="EMBL" id="CUP14144.1"/>
    </source>
</evidence>
<gene>
    <name evidence="2" type="ORF">ERS852497_02009</name>
</gene>
<dbReference type="RefSeq" id="WP_055274174.1">
    <property type="nucleotide sequence ID" value="NZ_CZAJ01000019.1"/>
</dbReference>
<evidence type="ECO:0000256" key="1">
    <source>
        <dbReference type="SAM" id="MobiDB-lite"/>
    </source>
</evidence>
<accession>A0A174KPK6</accession>
<dbReference type="Proteomes" id="UP000095602">
    <property type="component" value="Unassembled WGS sequence"/>
</dbReference>
<feature type="region of interest" description="Disordered" evidence="1">
    <location>
        <begin position="216"/>
        <end position="271"/>
    </location>
</feature>
<dbReference type="PIRSF" id="PIRSF029215">
    <property type="entry name" value="UCP029215"/>
    <property type="match status" value="1"/>
</dbReference>
<protein>
    <submittedName>
        <fullName evidence="2">Uncharacterized protein conserved in bacteria</fullName>
    </submittedName>
</protein>